<dbReference type="Proteomes" id="UP000261140">
    <property type="component" value="Unassembled WGS sequence"/>
</dbReference>
<proteinExistence type="predicted"/>
<dbReference type="CDD" id="cd00093">
    <property type="entry name" value="HTH_XRE"/>
    <property type="match status" value="1"/>
</dbReference>
<evidence type="ECO:0000313" key="3">
    <source>
        <dbReference type="Proteomes" id="UP000261140"/>
    </source>
</evidence>
<evidence type="ECO:0000259" key="1">
    <source>
        <dbReference type="PROSITE" id="PS50943"/>
    </source>
</evidence>
<dbReference type="PROSITE" id="PS50943">
    <property type="entry name" value="HTH_CROC1"/>
    <property type="match status" value="1"/>
</dbReference>
<dbReference type="Pfam" id="PF13560">
    <property type="entry name" value="HTH_31"/>
    <property type="match status" value="1"/>
</dbReference>
<protein>
    <submittedName>
        <fullName evidence="2">XRE family transcriptional regulator</fullName>
    </submittedName>
</protein>
<comment type="caution">
    <text evidence="2">The sequence shown here is derived from an EMBL/GenBank/DDBJ whole genome shotgun (WGS) entry which is preliminary data.</text>
</comment>
<feature type="domain" description="HTH cro/C1-type" evidence="1">
    <location>
        <begin position="14"/>
        <end position="66"/>
    </location>
</feature>
<dbReference type="InterPro" id="IPR001387">
    <property type="entry name" value="Cro/C1-type_HTH"/>
</dbReference>
<dbReference type="SMART" id="SM00530">
    <property type="entry name" value="HTH_XRE"/>
    <property type="match status" value="1"/>
</dbReference>
<dbReference type="RefSeq" id="WP_117504960.1">
    <property type="nucleotide sequence ID" value="NZ_LR700110.1"/>
</dbReference>
<dbReference type="SUPFAM" id="SSF47413">
    <property type="entry name" value="lambda repressor-like DNA-binding domains"/>
    <property type="match status" value="1"/>
</dbReference>
<accession>A0A3E2TCG5</accession>
<organism evidence="2 3">
    <name type="scientific">Faecalibacterium prausnitzii</name>
    <dbReference type="NCBI Taxonomy" id="853"/>
    <lineage>
        <taxon>Bacteria</taxon>
        <taxon>Bacillati</taxon>
        <taxon>Bacillota</taxon>
        <taxon>Clostridia</taxon>
        <taxon>Eubacteriales</taxon>
        <taxon>Oscillospiraceae</taxon>
        <taxon>Faecalibacterium</taxon>
    </lineage>
</organism>
<evidence type="ECO:0000313" key="2">
    <source>
        <dbReference type="EMBL" id="RGB71797.1"/>
    </source>
</evidence>
<gene>
    <name evidence="2" type="ORF">DWZ89_04655</name>
</gene>
<name>A0A3E2TCG5_9FIRM</name>
<dbReference type="EMBL" id="QVEQ01000003">
    <property type="protein sequence ID" value="RGB71797.1"/>
    <property type="molecule type" value="Genomic_DNA"/>
</dbReference>
<dbReference type="InterPro" id="IPR010982">
    <property type="entry name" value="Lambda_DNA-bd_dom_sf"/>
</dbReference>
<reference evidence="2 3" key="1">
    <citation type="submission" date="2018-08" db="EMBL/GenBank/DDBJ databases">
        <title>A genome reference for cultivated species of the human gut microbiota.</title>
        <authorList>
            <person name="Zou Y."/>
            <person name="Xue W."/>
            <person name="Luo G."/>
        </authorList>
    </citation>
    <scope>NUCLEOTIDE SEQUENCE [LARGE SCALE GENOMIC DNA]</scope>
    <source>
        <strain evidence="2 3">AF36-11AT</strain>
    </source>
</reference>
<sequence length="73" mass="8031">MSALTPVAVRVTGLREARGLTRTRLSQLSGVPLRTLEEWEAGRRVPRDVYQIHAVAAALGISIEEYLGLSEDK</sequence>
<dbReference type="Gene3D" id="1.10.260.40">
    <property type="entry name" value="lambda repressor-like DNA-binding domains"/>
    <property type="match status" value="1"/>
</dbReference>
<dbReference type="GO" id="GO:0003677">
    <property type="term" value="F:DNA binding"/>
    <property type="evidence" value="ECO:0007669"/>
    <property type="project" value="InterPro"/>
</dbReference>
<dbReference type="AlphaFoldDB" id="A0A3E2TCG5"/>